<keyword evidence="3" id="KW-0813">Transport</keyword>
<feature type="domain" description="ABC transmembrane type-2" evidence="9">
    <location>
        <begin position="131"/>
        <end position="359"/>
    </location>
</feature>
<keyword evidence="7 8" id="KW-0472">Membrane</keyword>
<keyword evidence="4" id="KW-1003">Cell membrane</keyword>
<evidence type="ECO:0000256" key="2">
    <source>
        <dbReference type="ARBA" id="ARBA00007783"/>
    </source>
</evidence>
<dbReference type="InterPro" id="IPR047817">
    <property type="entry name" value="ABC2_TM_bact-type"/>
</dbReference>
<dbReference type="InterPro" id="IPR051449">
    <property type="entry name" value="ABC-2_transporter_component"/>
</dbReference>
<feature type="transmembrane region" description="Helical" evidence="8">
    <location>
        <begin position="168"/>
        <end position="190"/>
    </location>
</feature>
<evidence type="ECO:0000256" key="4">
    <source>
        <dbReference type="ARBA" id="ARBA00022475"/>
    </source>
</evidence>
<comment type="subcellular location">
    <subcellularLocation>
        <location evidence="1">Cell membrane</location>
        <topology evidence="1">Multi-pass membrane protein</topology>
    </subcellularLocation>
</comment>
<reference evidence="11" key="1">
    <citation type="journal article" date="2019" name="Int. J. Syst. Evol. Microbiol.">
        <title>The Global Catalogue of Microorganisms (GCM) 10K type strain sequencing project: providing services to taxonomists for standard genome sequencing and annotation.</title>
        <authorList>
            <consortium name="The Broad Institute Genomics Platform"/>
            <consortium name="The Broad Institute Genome Sequencing Center for Infectious Disease"/>
            <person name="Wu L."/>
            <person name="Ma J."/>
        </authorList>
    </citation>
    <scope>NUCLEOTIDE SEQUENCE [LARGE SCALE GENOMIC DNA]</scope>
    <source>
        <strain evidence="11">JCM 12389</strain>
    </source>
</reference>
<accession>A0ABP3LDC1</accession>
<evidence type="ECO:0000259" key="9">
    <source>
        <dbReference type="PROSITE" id="PS51012"/>
    </source>
</evidence>
<dbReference type="Proteomes" id="UP001500880">
    <property type="component" value="Unassembled WGS sequence"/>
</dbReference>
<evidence type="ECO:0000313" key="10">
    <source>
        <dbReference type="EMBL" id="GAA0498460.1"/>
    </source>
</evidence>
<dbReference type="EMBL" id="BAAADO010000005">
    <property type="protein sequence ID" value="GAA0498460.1"/>
    <property type="molecule type" value="Genomic_DNA"/>
</dbReference>
<evidence type="ECO:0000256" key="5">
    <source>
        <dbReference type="ARBA" id="ARBA00022692"/>
    </source>
</evidence>
<evidence type="ECO:0000256" key="8">
    <source>
        <dbReference type="SAM" id="Phobius"/>
    </source>
</evidence>
<dbReference type="Pfam" id="PF12698">
    <property type="entry name" value="ABC2_membrane_3"/>
    <property type="match status" value="1"/>
</dbReference>
<evidence type="ECO:0000256" key="3">
    <source>
        <dbReference type="ARBA" id="ARBA00022448"/>
    </source>
</evidence>
<organism evidence="10 11">
    <name type="scientific">Salinibacillus aidingensis</name>
    <dbReference type="NCBI Taxonomy" id="237684"/>
    <lineage>
        <taxon>Bacteria</taxon>
        <taxon>Bacillati</taxon>
        <taxon>Bacillota</taxon>
        <taxon>Bacilli</taxon>
        <taxon>Bacillales</taxon>
        <taxon>Bacillaceae</taxon>
        <taxon>Salinibacillus</taxon>
    </lineage>
</organism>
<name>A0ABP3LDC1_9BACI</name>
<keyword evidence="6 8" id="KW-1133">Transmembrane helix</keyword>
<proteinExistence type="inferred from homology"/>
<comment type="similarity">
    <text evidence="2">Belongs to the ABC-2 integral membrane protein family.</text>
</comment>
<dbReference type="PANTHER" id="PTHR30294">
    <property type="entry name" value="MEMBRANE COMPONENT OF ABC TRANSPORTER YHHJ-RELATED"/>
    <property type="match status" value="1"/>
</dbReference>
<dbReference type="PANTHER" id="PTHR30294:SF29">
    <property type="entry name" value="MULTIDRUG ABC TRANSPORTER PERMEASE YBHS-RELATED"/>
    <property type="match status" value="1"/>
</dbReference>
<dbReference type="PROSITE" id="PS51012">
    <property type="entry name" value="ABC_TM2"/>
    <property type="match status" value="1"/>
</dbReference>
<feature type="transmembrane region" description="Helical" evidence="8">
    <location>
        <begin position="249"/>
        <end position="269"/>
    </location>
</feature>
<feature type="transmembrane region" description="Helical" evidence="8">
    <location>
        <begin position="211"/>
        <end position="237"/>
    </location>
</feature>
<sequence length="359" mass="40412">MKGILYAQFKLLLRRPSTFLLMTGVSILFALFFGLSSFGQANLPVYSDMSKENTELVMNHLEEADTQSFEMVEKEELYKSIREGNAEAGLHLYEDHYEVVIASETPAKVILEQNIQKAFAYYLQDKKIASADGNQTKVMEQLEAPMFSIETSTLADEDSFAYDAELQAIFGMTVFFVIYTVAYNVIQILVAKQQKIWDRFILSPVKKWEMYAGILSYAFILGYIQVVMVFSIMKFGFDVNFYGSFPETLILLIPYVLAIVSLSLLIAAISKNYQTFNAITSLTAVSMAMVGGSYWPIEIVSNKGMLALSHIDPVTYIMDALKSVTIYGQTLSETMFPVSILLLMTVIIMGIGLNLMERK</sequence>
<keyword evidence="11" id="KW-1185">Reference proteome</keyword>
<evidence type="ECO:0000256" key="7">
    <source>
        <dbReference type="ARBA" id="ARBA00023136"/>
    </source>
</evidence>
<feature type="transmembrane region" description="Helical" evidence="8">
    <location>
        <begin position="276"/>
        <end position="297"/>
    </location>
</feature>
<feature type="transmembrane region" description="Helical" evidence="8">
    <location>
        <begin position="20"/>
        <end position="39"/>
    </location>
</feature>
<dbReference type="InterPro" id="IPR013525">
    <property type="entry name" value="ABC2_TM"/>
</dbReference>
<feature type="transmembrane region" description="Helical" evidence="8">
    <location>
        <begin position="335"/>
        <end position="356"/>
    </location>
</feature>
<keyword evidence="5 8" id="KW-0812">Transmembrane</keyword>
<gene>
    <name evidence="10" type="primary">lnrN</name>
    <name evidence="10" type="ORF">GCM10008986_26960</name>
</gene>
<evidence type="ECO:0000256" key="6">
    <source>
        <dbReference type="ARBA" id="ARBA00022989"/>
    </source>
</evidence>
<evidence type="ECO:0000256" key="1">
    <source>
        <dbReference type="ARBA" id="ARBA00004651"/>
    </source>
</evidence>
<protein>
    <submittedName>
        <fullName evidence="10">Linearmycin resistance permease LnrN</fullName>
    </submittedName>
</protein>
<dbReference type="RefSeq" id="WP_343842065.1">
    <property type="nucleotide sequence ID" value="NZ_BAAADO010000005.1"/>
</dbReference>
<evidence type="ECO:0000313" key="11">
    <source>
        <dbReference type="Proteomes" id="UP001500880"/>
    </source>
</evidence>
<comment type="caution">
    <text evidence="10">The sequence shown here is derived from an EMBL/GenBank/DDBJ whole genome shotgun (WGS) entry which is preliminary data.</text>
</comment>